<dbReference type="SUPFAM" id="SSF51230">
    <property type="entry name" value="Single hybrid motif"/>
    <property type="match status" value="1"/>
</dbReference>
<evidence type="ECO:0000256" key="3">
    <source>
        <dbReference type="HAMAP-Rule" id="MF_00272"/>
    </source>
</evidence>
<dbReference type="InterPro" id="IPR002930">
    <property type="entry name" value="GCV_H"/>
</dbReference>
<dbReference type="PANTHER" id="PTHR11715">
    <property type="entry name" value="GLYCINE CLEAVAGE SYSTEM H PROTEIN"/>
    <property type="match status" value="1"/>
</dbReference>
<dbReference type="GO" id="GO:0005960">
    <property type="term" value="C:glycine cleavage complex"/>
    <property type="evidence" value="ECO:0007669"/>
    <property type="project" value="InterPro"/>
</dbReference>
<dbReference type="InterPro" id="IPR033753">
    <property type="entry name" value="GCV_H/Fam206"/>
</dbReference>
<organism evidence="6">
    <name type="scientific">uncultured spirochete</name>
    <dbReference type="NCBI Taxonomy" id="156406"/>
    <lineage>
        <taxon>Bacteria</taxon>
        <taxon>Pseudomonadati</taxon>
        <taxon>Spirochaetota</taxon>
        <taxon>Spirochaetia</taxon>
        <taxon>Spirochaetales</taxon>
        <taxon>environmental samples</taxon>
    </lineage>
</organism>
<dbReference type="PANTHER" id="PTHR11715:SF3">
    <property type="entry name" value="GLYCINE CLEAVAGE SYSTEM H PROTEIN-RELATED"/>
    <property type="match status" value="1"/>
</dbReference>
<dbReference type="EMBL" id="FWDO01000004">
    <property type="protein sequence ID" value="SLM18432.1"/>
    <property type="molecule type" value="Genomic_DNA"/>
</dbReference>
<dbReference type="InterPro" id="IPR003016">
    <property type="entry name" value="2-oxoA_DH_lipoyl-BS"/>
</dbReference>
<dbReference type="InterPro" id="IPR011053">
    <property type="entry name" value="Single_hybrid_motif"/>
</dbReference>
<comment type="function">
    <text evidence="3">The glycine cleavage system catalyzes the degradation of glycine. The H protein shuttles the methylamine group of glycine from the P protein to the T protein.</text>
</comment>
<comment type="subunit">
    <text evidence="3">The glycine cleavage system is composed of four proteins: P, T, L and H.</text>
</comment>
<dbReference type="PROSITE" id="PS00189">
    <property type="entry name" value="LIPOYL"/>
    <property type="match status" value="1"/>
</dbReference>
<dbReference type="Gene3D" id="2.40.50.100">
    <property type="match status" value="1"/>
</dbReference>
<proteinExistence type="inferred from homology"/>
<sequence>MAEEYEVRAIPSYTKEDTWVRIMPDGMVKIGITDFAQKMLNEIVAVSLPDVGSEVRQMQIFGSVESVKSVSDVYSPISGKVKEVNEKVLEEPAILNQDPYDAGWLLVVEPAKLDEELKNLLNADAYKALIQEKGH</sequence>
<evidence type="ECO:0000256" key="2">
    <source>
        <dbReference type="ARBA" id="ARBA00022823"/>
    </source>
</evidence>
<gene>
    <name evidence="3 6" type="primary">gcvH</name>
    <name evidence="6" type="ORF">SPIRO4BDMA_41004</name>
</gene>
<dbReference type="GO" id="GO:0019464">
    <property type="term" value="P:glycine decarboxylation via glycine cleavage system"/>
    <property type="evidence" value="ECO:0007669"/>
    <property type="project" value="UniProtKB-UniRule"/>
</dbReference>
<evidence type="ECO:0000256" key="1">
    <source>
        <dbReference type="ARBA" id="ARBA00009249"/>
    </source>
</evidence>
<accession>A0A3P3XQ66</accession>
<dbReference type="GO" id="GO:0005829">
    <property type="term" value="C:cytosol"/>
    <property type="evidence" value="ECO:0007669"/>
    <property type="project" value="TreeGrafter"/>
</dbReference>
<dbReference type="NCBIfam" id="NF002270">
    <property type="entry name" value="PRK01202.1"/>
    <property type="match status" value="1"/>
</dbReference>
<dbReference type="AlphaFoldDB" id="A0A3P3XQ66"/>
<evidence type="ECO:0000313" key="6">
    <source>
        <dbReference type="EMBL" id="SLM18432.1"/>
    </source>
</evidence>
<name>A0A3P3XQ66_9SPIR</name>
<comment type="cofactor">
    <cofactor evidence="3">
        <name>(R)-lipoate</name>
        <dbReference type="ChEBI" id="CHEBI:83088"/>
    </cofactor>
    <text evidence="3">Binds 1 lipoyl cofactor covalently.</text>
</comment>
<dbReference type="NCBIfam" id="TIGR00527">
    <property type="entry name" value="gcvH"/>
    <property type="match status" value="1"/>
</dbReference>
<evidence type="ECO:0000259" key="5">
    <source>
        <dbReference type="PROSITE" id="PS50968"/>
    </source>
</evidence>
<dbReference type="InterPro" id="IPR000089">
    <property type="entry name" value="Biotin_lipoyl"/>
</dbReference>
<dbReference type="HAMAP" id="MF_00272">
    <property type="entry name" value="GcvH"/>
    <property type="match status" value="1"/>
</dbReference>
<dbReference type="Pfam" id="PF01597">
    <property type="entry name" value="GCV_H"/>
    <property type="match status" value="1"/>
</dbReference>
<dbReference type="InterPro" id="IPR017453">
    <property type="entry name" value="GCV_H_sub"/>
</dbReference>
<protein>
    <recommendedName>
        <fullName evidence="3">Glycine cleavage system H protein</fullName>
    </recommendedName>
</protein>
<dbReference type="CDD" id="cd06848">
    <property type="entry name" value="GCS_H"/>
    <property type="match status" value="1"/>
</dbReference>
<evidence type="ECO:0000256" key="4">
    <source>
        <dbReference type="PIRSR" id="PIRSR617453-50"/>
    </source>
</evidence>
<keyword evidence="2 3" id="KW-0450">Lipoyl</keyword>
<dbReference type="GO" id="GO:0009249">
    <property type="term" value="P:protein lipoylation"/>
    <property type="evidence" value="ECO:0007669"/>
    <property type="project" value="TreeGrafter"/>
</dbReference>
<reference evidence="6" key="1">
    <citation type="submission" date="2017-02" db="EMBL/GenBank/DDBJ databases">
        <authorList>
            <person name="Regsiter A."/>
            <person name="William W."/>
        </authorList>
    </citation>
    <scope>NUCLEOTIDE SEQUENCE</scope>
    <source>
        <strain evidence="6">BdmA 4</strain>
    </source>
</reference>
<comment type="similarity">
    <text evidence="1 3">Belongs to the GcvH family.</text>
</comment>
<feature type="domain" description="Lipoyl-binding" evidence="5">
    <location>
        <begin position="27"/>
        <end position="109"/>
    </location>
</feature>
<dbReference type="PROSITE" id="PS50968">
    <property type="entry name" value="BIOTINYL_LIPOYL"/>
    <property type="match status" value="1"/>
</dbReference>
<feature type="modified residue" description="N6-lipoyllysine" evidence="3 4">
    <location>
        <position position="68"/>
    </location>
</feature>